<reference evidence="1 2" key="1">
    <citation type="submission" date="2018-08" db="EMBL/GenBank/DDBJ databases">
        <title>Bacillus chawlae sp. nov., Bacillus glennii sp. nov., and Bacillus saganii sp. nov. Isolated from the Vehicle Assembly Building at Kennedy Space Center where the Viking Spacecraft were Assembled.</title>
        <authorList>
            <person name="Seuylemezian A."/>
            <person name="Vaishampayan P."/>
        </authorList>
    </citation>
    <scope>NUCLEOTIDE SEQUENCE [LARGE SCALE GENOMIC DNA]</scope>
    <source>
        <strain evidence="1 2">V44-8</strain>
    </source>
</reference>
<accession>A0A372LFX0</accession>
<dbReference type="AlphaFoldDB" id="A0A372LFX0"/>
<evidence type="ECO:0000313" key="1">
    <source>
        <dbReference type="EMBL" id="RFU65180.1"/>
    </source>
</evidence>
<dbReference type="RefSeq" id="WP_117321356.1">
    <property type="nucleotide sequence ID" value="NZ_QVTD01000003.1"/>
</dbReference>
<proteinExistence type="predicted"/>
<dbReference type="Proteomes" id="UP000262939">
    <property type="component" value="Unassembled WGS sequence"/>
</dbReference>
<comment type="caution">
    <text evidence="1">The sequence shown here is derived from an EMBL/GenBank/DDBJ whole genome shotgun (WGS) entry which is preliminary data.</text>
</comment>
<protein>
    <submittedName>
        <fullName evidence="1">Uncharacterized protein</fullName>
    </submittedName>
</protein>
<dbReference type="EMBL" id="QVTD01000003">
    <property type="protein sequence ID" value="RFU65180.1"/>
    <property type="molecule type" value="Genomic_DNA"/>
</dbReference>
<organism evidence="1 2">
    <name type="scientific">Peribacillus glennii</name>
    <dbReference type="NCBI Taxonomy" id="2303991"/>
    <lineage>
        <taxon>Bacteria</taxon>
        <taxon>Bacillati</taxon>
        <taxon>Bacillota</taxon>
        <taxon>Bacilli</taxon>
        <taxon>Bacillales</taxon>
        <taxon>Bacillaceae</taxon>
        <taxon>Peribacillus</taxon>
    </lineage>
</organism>
<evidence type="ECO:0000313" key="2">
    <source>
        <dbReference type="Proteomes" id="UP000262939"/>
    </source>
</evidence>
<gene>
    <name evidence="1" type="ORF">D0466_04555</name>
</gene>
<keyword evidence="2" id="KW-1185">Reference proteome</keyword>
<name>A0A372LFX0_9BACI</name>
<sequence length="248" mass="28967">MANHLIIKNVNEKLNTHGFGQYKLNFICGNDVLHFGHPTGILKIIHRKPVKGRDYSTADIDSIIELIDRYDLVFSLTELSVSRLKELGPRVNFEIGYFSFCKGACYNYIRKTIYLNPSRIFRRWNMHFKNSIDLSHFITILILHELGHVLQDQEQPRITRLKQFVSGFNHFRVSNQDAEKYKHFLMHEEKDAWDRCEKYLCGTTIAPSSFSKIKAYCLSTYATLELTRVKANLKALFHDVHLKKGLLE</sequence>